<keyword evidence="3" id="KW-1185">Reference proteome</keyword>
<accession>A0ABW8ES58</accession>
<protein>
    <submittedName>
        <fullName evidence="2">Uncharacterized protein</fullName>
    </submittedName>
</protein>
<sequence length="94" mass="10642">MMGEKEESYQKIIRTRSLTSANIGNRVPATPESSDRSGCPRPRTSENMLQMLWTGYRRAVHDQQAQQDLQGNENLANDASIFASPWHFATMKSL</sequence>
<dbReference type="EMBL" id="JBIUZV010000001">
    <property type="protein sequence ID" value="MFJ3044276.1"/>
    <property type="molecule type" value="Genomic_DNA"/>
</dbReference>
<feature type="region of interest" description="Disordered" evidence="1">
    <location>
        <begin position="1"/>
        <end position="44"/>
    </location>
</feature>
<comment type="caution">
    <text evidence="2">The sequence shown here is derived from an EMBL/GenBank/DDBJ whole genome shotgun (WGS) entry which is preliminary data.</text>
</comment>
<evidence type="ECO:0000313" key="2">
    <source>
        <dbReference type="EMBL" id="MFJ3044276.1"/>
    </source>
</evidence>
<organism evidence="2 3">
    <name type="scientific">Herbaspirillum chlorophenolicum</name>
    <dbReference type="NCBI Taxonomy" id="211589"/>
    <lineage>
        <taxon>Bacteria</taxon>
        <taxon>Pseudomonadati</taxon>
        <taxon>Pseudomonadota</taxon>
        <taxon>Betaproteobacteria</taxon>
        <taxon>Burkholderiales</taxon>
        <taxon>Oxalobacteraceae</taxon>
        <taxon>Herbaspirillum</taxon>
    </lineage>
</organism>
<evidence type="ECO:0000313" key="3">
    <source>
        <dbReference type="Proteomes" id="UP001617427"/>
    </source>
</evidence>
<reference evidence="2 3" key="1">
    <citation type="submission" date="2024-10" db="EMBL/GenBank/DDBJ databases">
        <title>The Natural Products Discovery Center: Release of the First 8490 Sequenced Strains for Exploring Actinobacteria Biosynthetic Diversity.</title>
        <authorList>
            <person name="Kalkreuter E."/>
            <person name="Kautsar S.A."/>
            <person name="Yang D."/>
            <person name="Bader C.D."/>
            <person name="Teijaro C.N."/>
            <person name="Fluegel L."/>
            <person name="Davis C.M."/>
            <person name="Simpson J.R."/>
            <person name="Lauterbach L."/>
            <person name="Steele A.D."/>
            <person name="Gui C."/>
            <person name="Meng S."/>
            <person name="Li G."/>
            <person name="Viehrig K."/>
            <person name="Ye F."/>
            <person name="Su P."/>
            <person name="Kiefer A.F."/>
            <person name="Nichols A."/>
            <person name="Cepeda A.J."/>
            <person name="Yan W."/>
            <person name="Fan B."/>
            <person name="Jiang Y."/>
            <person name="Adhikari A."/>
            <person name="Zheng C.-J."/>
            <person name="Schuster L."/>
            <person name="Cowan T.M."/>
            <person name="Smanski M.J."/>
            <person name="Chevrette M.G."/>
            <person name="De Carvalho L.P.S."/>
            <person name="Shen B."/>
        </authorList>
    </citation>
    <scope>NUCLEOTIDE SEQUENCE [LARGE SCALE GENOMIC DNA]</scope>
    <source>
        <strain evidence="2 3">NPDC087045</strain>
    </source>
</reference>
<dbReference type="Proteomes" id="UP001617427">
    <property type="component" value="Unassembled WGS sequence"/>
</dbReference>
<name>A0ABW8ES58_9BURK</name>
<gene>
    <name evidence="2" type="ORF">ACIPEN_00470</name>
</gene>
<evidence type="ECO:0000256" key="1">
    <source>
        <dbReference type="SAM" id="MobiDB-lite"/>
    </source>
</evidence>
<dbReference type="RefSeq" id="WP_402697913.1">
    <property type="nucleotide sequence ID" value="NZ_JBIUZV010000001.1"/>
</dbReference>
<proteinExistence type="predicted"/>